<comment type="caution">
    <text evidence="1">The sequence shown here is derived from an EMBL/GenBank/DDBJ whole genome shotgun (WGS) entry which is preliminary data.</text>
</comment>
<reference evidence="1 2" key="1">
    <citation type="journal article" date="2022" name="DNA Res.">
        <title>Chromosomal-level genome assembly of the orchid tree Bauhinia variegata (Leguminosae; Cercidoideae) supports the allotetraploid origin hypothesis of Bauhinia.</title>
        <authorList>
            <person name="Zhong Y."/>
            <person name="Chen Y."/>
            <person name="Zheng D."/>
            <person name="Pang J."/>
            <person name="Liu Y."/>
            <person name="Luo S."/>
            <person name="Meng S."/>
            <person name="Qian L."/>
            <person name="Wei D."/>
            <person name="Dai S."/>
            <person name="Zhou R."/>
        </authorList>
    </citation>
    <scope>NUCLEOTIDE SEQUENCE [LARGE SCALE GENOMIC DNA]</scope>
    <source>
        <strain evidence="1">BV-YZ2020</strain>
    </source>
</reference>
<name>A0ACB9P4U9_BAUVA</name>
<dbReference type="Proteomes" id="UP000828941">
    <property type="component" value="Chromosome 5"/>
</dbReference>
<evidence type="ECO:0000313" key="1">
    <source>
        <dbReference type="EMBL" id="KAI4343582.1"/>
    </source>
</evidence>
<proteinExistence type="predicted"/>
<sequence>MFSEEEKVTKKFVVIAMLVMLLLGGSHPVEGAFAIPLDPCTLPECIAECKKILQQKFLSATCSDGSEGKKLCICLG</sequence>
<accession>A0ACB9P4U9</accession>
<keyword evidence="2" id="KW-1185">Reference proteome</keyword>
<organism evidence="1 2">
    <name type="scientific">Bauhinia variegata</name>
    <name type="common">Purple orchid tree</name>
    <name type="synonym">Phanera variegata</name>
    <dbReference type="NCBI Taxonomy" id="167791"/>
    <lineage>
        <taxon>Eukaryota</taxon>
        <taxon>Viridiplantae</taxon>
        <taxon>Streptophyta</taxon>
        <taxon>Embryophyta</taxon>
        <taxon>Tracheophyta</taxon>
        <taxon>Spermatophyta</taxon>
        <taxon>Magnoliopsida</taxon>
        <taxon>eudicotyledons</taxon>
        <taxon>Gunneridae</taxon>
        <taxon>Pentapetalae</taxon>
        <taxon>rosids</taxon>
        <taxon>fabids</taxon>
        <taxon>Fabales</taxon>
        <taxon>Fabaceae</taxon>
        <taxon>Cercidoideae</taxon>
        <taxon>Cercideae</taxon>
        <taxon>Bauhiniinae</taxon>
        <taxon>Bauhinia</taxon>
    </lineage>
</organism>
<gene>
    <name evidence="1" type="ORF">L6164_010916</name>
</gene>
<dbReference type="EMBL" id="CM039430">
    <property type="protein sequence ID" value="KAI4343582.1"/>
    <property type="molecule type" value="Genomic_DNA"/>
</dbReference>
<protein>
    <submittedName>
        <fullName evidence="1">Uncharacterized protein</fullName>
    </submittedName>
</protein>
<evidence type="ECO:0000313" key="2">
    <source>
        <dbReference type="Proteomes" id="UP000828941"/>
    </source>
</evidence>